<accession>A0A1F5N9T5</accession>
<dbReference type="AlphaFoldDB" id="A0A1F5N9T5"/>
<feature type="compositionally biased region" description="Pro residues" evidence="1">
    <location>
        <begin position="399"/>
        <end position="431"/>
    </location>
</feature>
<feature type="domain" description="Dockerin" evidence="2">
    <location>
        <begin position="434"/>
        <end position="490"/>
    </location>
</feature>
<evidence type="ECO:0000259" key="2">
    <source>
        <dbReference type="PROSITE" id="PS51766"/>
    </source>
</evidence>
<dbReference type="SUPFAM" id="SSF63446">
    <property type="entry name" value="Type I dockerin domain"/>
    <property type="match status" value="1"/>
</dbReference>
<gene>
    <name evidence="3" type="ORF">A2717_02920</name>
</gene>
<dbReference type="Proteomes" id="UP000177610">
    <property type="component" value="Unassembled WGS sequence"/>
</dbReference>
<dbReference type="Gene3D" id="1.10.1330.10">
    <property type="entry name" value="Dockerin domain"/>
    <property type="match status" value="1"/>
</dbReference>
<sequence>MVKYRSYIVGAIVLAAVALIVLSAERRRVQVTYNDANAQAVERTLLGGWRLRAGGIGFARGAIAIDFSQNKLWLVGHAQQNIIYEYDLPPMGTGDGGEEFQNWPALDPVRTIQGWWPDAANGGYSSAGYANGLLFWRGKLWMAPRVFYATVNAGDPLTIYAEDGESITFPNLLRQKFSGFVKRGPGLDPLIGGGGMESGQGSSMGPSLATLAGQPLIEYATLADNAGLPGDNLEYWNTRPPRPTNYTPIGCFANLGDTESVGCPQDSWVGWIPRMIDGELQGRWASDTLFGGGLVLPEGITYWASLGIGNIDYRCQCQGFSYIGWDIYQYRFDPNTYQFLDYTRFPVQPGNPNPYGVNIGGQEIDSQGRVYLSLTNAWHGSYYKTDPVILVFSSTGTPIAPPSPSPVPPPNPTPPTPTPPPLTPPPPPPSTEEPQPLRGDINLDHIVNSVDYSLLNADWYSSNSRSDLNRDGLVNSVDYSIMNSNWLRTW</sequence>
<dbReference type="InterPro" id="IPR016134">
    <property type="entry name" value="Dockerin_dom"/>
</dbReference>
<name>A0A1F5N9T5_9BACT</name>
<feature type="region of interest" description="Disordered" evidence="1">
    <location>
        <begin position="399"/>
        <end position="439"/>
    </location>
</feature>
<dbReference type="EMBL" id="MFEH01000001">
    <property type="protein sequence ID" value="OGE74461.1"/>
    <property type="molecule type" value="Genomic_DNA"/>
</dbReference>
<dbReference type="GO" id="GO:0000272">
    <property type="term" value="P:polysaccharide catabolic process"/>
    <property type="evidence" value="ECO:0007669"/>
    <property type="project" value="InterPro"/>
</dbReference>
<comment type="caution">
    <text evidence="3">The sequence shown here is derived from an EMBL/GenBank/DDBJ whole genome shotgun (WGS) entry which is preliminary data.</text>
</comment>
<dbReference type="STRING" id="1817821.A2717_02920"/>
<dbReference type="Pfam" id="PF00404">
    <property type="entry name" value="Dockerin_1"/>
    <property type="match status" value="1"/>
</dbReference>
<protein>
    <recommendedName>
        <fullName evidence="2">Dockerin domain-containing protein</fullName>
    </recommendedName>
</protein>
<reference evidence="3 4" key="1">
    <citation type="journal article" date="2016" name="Nat. Commun.">
        <title>Thousands of microbial genomes shed light on interconnected biogeochemical processes in an aquifer system.</title>
        <authorList>
            <person name="Anantharaman K."/>
            <person name="Brown C.T."/>
            <person name="Hug L.A."/>
            <person name="Sharon I."/>
            <person name="Castelle C.J."/>
            <person name="Probst A.J."/>
            <person name="Thomas B.C."/>
            <person name="Singh A."/>
            <person name="Wilkins M.J."/>
            <person name="Karaoz U."/>
            <person name="Brodie E.L."/>
            <person name="Williams K.H."/>
            <person name="Hubbard S.S."/>
            <person name="Banfield J.F."/>
        </authorList>
    </citation>
    <scope>NUCLEOTIDE SEQUENCE [LARGE SCALE GENOMIC DNA]</scope>
</reference>
<dbReference type="InterPro" id="IPR002105">
    <property type="entry name" value="Dockerin_1_rpt"/>
</dbReference>
<proteinExistence type="predicted"/>
<evidence type="ECO:0000313" key="3">
    <source>
        <dbReference type="EMBL" id="OGE74461.1"/>
    </source>
</evidence>
<evidence type="ECO:0000256" key="1">
    <source>
        <dbReference type="SAM" id="MobiDB-lite"/>
    </source>
</evidence>
<organism evidence="3 4">
    <name type="scientific">Candidatus Doudnabacteria bacterium RIFCSPHIGHO2_01_FULL_41_86</name>
    <dbReference type="NCBI Taxonomy" id="1817821"/>
    <lineage>
        <taxon>Bacteria</taxon>
        <taxon>Candidatus Doudnaibacteriota</taxon>
    </lineage>
</organism>
<dbReference type="PROSITE" id="PS51766">
    <property type="entry name" value="DOCKERIN"/>
    <property type="match status" value="1"/>
</dbReference>
<dbReference type="CDD" id="cd14256">
    <property type="entry name" value="Dockerin_I"/>
    <property type="match status" value="1"/>
</dbReference>
<evidence type="ECO:0000313" key="4">
    <source>
        <dbReference type="Proteomes" id="UP000177610"/>
    </source>
</evidence>
<dbReference type="GO" id="GO:0004553">
    <property type="term" value="F:hydrolase activity, hydrolyzing O-glycosyl compounds"/>
    <property type="evidence" value="ECO:0007669"/>
    <property type="project" value="InterPro"/>
</dbReference>
<dbReference type="InterPro" id="IPR036439">
    <property type="entry name" value="Dockerin_dom_sf"/>
</dbReference>